<reference evidence="1" key="1">
    <citation type="submission" date="2022-07" db="EMBL/GenBank/DDBJ databases">
        <title>Genome Sequence of Phlebia brevispora.</title>
        <authorList>
            <person name="Buettner E."/>
        </authorList>
    </citation>
    <scope>NUCLEOTIDE SEQUENCE</scope>
    <source>
        <strain evidence="1">MPL23</strain>
    </source>
</reference>
<protein>
    <submittedName>
        <fullName evidence="1">Uncharacterized protein</fullName>
    </submittedName>
</protein>
<evidence type="ECO:0000313" key="2">
    <source>
        <dbReference type="Proteomes" id="UP001148662"/>
    </source>
</evidence>
<keyword evidence="2" id="KW-1185">Reference proteome</keyword>
<organism evidence="1 2">
    <name type="scientific">Phlebia brevispora</name>
    <dbReference type="NCBI Taxonomy" id="194682"/>
    <lineage>
        <taxon>Eukaryota</taxon>
        <taxon>Fungi</taxon>
        <taxon>Dikarya</taxon>
        <taxon>Basidiomycota</taxon>
        <taxon>Agaricomycotina</taxon>
        <taxon>Agaricomycetes</taxon>
        <taxon>Polyporales</taxon>
        <taxon>Meruliaceae</taxon>
        <taxon>Phlebia</taxon>
    </lineage>
</organism>
<comment type="caution">
    <text evidence="1">The sequence shown here is derived from an EMBL/GenBank/DDBJ whole genome shotgun (WGS) entry which is preliminary data.</text>
</comment>
<gene>
    <name evidence="1" type="ORF">NM688_g7986</name>
</gene>
<dbReference type="EMBL" id="JANHOG010002013">
    <property type="protein sequence ID" value="KAJ3528531.1"/>
    <property type="molecule type" value="Genomic_DNA"/>
</dbReference>
<sequence>MLESSPGSSMPGSRMLSARNSQMCRPVTSLLDSLGPDVNLIFNPQPKRHPAHALGTALGSQRSGPEDAPIAWESDLLDFQPYVHPLILDETFAHGTSGFLILSPCVASGSCVLFSSTTSGEKYVASVIGYSQAPHTLYYRE</sequence>
<evidence type="ECO:0000313" key="1">
    <source>
        <dbReference type="EMBL" id="KAJ3528531.1"/>
    </source>
</evidence>
<dbReference type="Proteomes" id="UP001148662">
    <property type="component" value="Unassembled WGS sequence"/>
</dbReference>
<name>A0ACC1RYX0_9APHY</name>
<proteinExistence type="predicted"/>
<accession>A0ACC1RYX0</accession>